<reference evidence="10" key="1">
    <citation type="journal article" date="2019" name="Int. J. Syst. Evol. Microbiol.">
        <title>The Global Catalogue of Microorganisms (GCM) 10K type strain sequencing project: providing services to taxonomists for standard genome sequencing and annotation.</title>
        <authorList>
            <consortium name="The Broad Institute Genomics Platform"/>
            <consortium name="The Broad Institute Genome Sequencing Center for Infectious Disease"/>
            <person name="Wu L."/>
            <person name="Ma J."/>
        </authorList>
    </citation>
    <scope>NUCLEOTIDE SEQUENCE [LARGE SCALE GENOMIC DNA]</scope>
    <source>
        <strain evidence="10">JCM 17986</strain>
    </source>
</reference>
<dbReference type="Proteomes" id="UP001500466">
    <property type="component" value="Unassembled WGS sequence"/>
</dbReference>
<dbReference type="EMBL" id="BAABHS010000002">
    <property type="protein sequence ID" value="GAA4949005.1"/>
    <property type="molecule type" value="Genomic_DNA"/>
</dbReference>
<keyword evidence="10" id="KW-1185">Reference proteome</keyword>
<feature type="domain" description="RDD" evidence="8">
    <location>
        <begin position="72"/>
        <end position="215"/>
    </location>
</feature>
<gene>
    <name evidence="9" type="ORF">GCM10023205_06570</name>
</gene>
<feature type="transmembrane region" description="Helical" evidence="7">
    <location>
        <begin position="130"/>
        <end position="149"/>
    </location>
</feature>
<dbReference type="InterPro" id="IPR010432">
    <property type="entry name" value="RDD"/>
</dbReference>
<keyword evidence="2" id="KW-1003">Cell membrane</keyword>
<comment type="caution">
    <text evidence="9">The sequence shown here is derived from an EMBL/GenBank/DDBJ whole genome shotgun (WGS) entry which is preliminary data.</text>
</comment>
<dbReference type="RefSeq" id="WP_425584789.1">
    <property type="nucleotide sequence ID" value="NZ_BAABHS010000002.1"/>
</dbReference>
<dbReference type="InterPro" id="IPR051791">
    <property type="entry name" value="Pra-immunoreactive"/>
</dbReference>
<evidence type="ECO:0000259" key="8">
    <source>
        <dbReference type="Pfam" id="PF06271"/>
    </source>
</evidence>
<comment type="subcellular location">
    <subcellularLocation>
        <location evidence="1">Cell membrane</location>
        <topology evidence="1">Multi-pass membrane protein</topology>
    </subcellularLocation>
</comment>
<protein>
    <recommendedName>
        <fullName evidence="8">RDD domain-containing protein</fullName>
    </recommendedName>
</protein>
<accession>A0ABP9GNE9</accession>
<keyword evidence="4 7" id="KW-1133">Transmembrane helix</keyword>
<proteinExistence type="predicted"/>
<organism evidence="9 10">
    <name type="scientific">Yinghuangia aomiensis</name>
    <dbReference type="NCBI Taxonomy" id="676205"/>
    <lineage>
        <taxon>Bacteria</taxon>
        <taxon>Bacillati</taxon>
        <taxon>Actinomycetota</taxon>
        <taxon>Actinomycetes</taxon>
        <taxon>Kitasatosporales</taxon>
        <taxon>Streptomycetaceae</taxon>
        <taxon>Yinghuangia</taxon>
    </lineage>
</organism>
<evidence type="ECO:0000313" key="9">
    <source>
        <dbReference type="EMBL" id="GAA4949005.1"/>
    </source>
</evidence>
<name>A0ABP9GNE9_9ACTN</name>
<evidence type="ECO:0000256" key="3">
    <source>
        <dbReference type="ARBA" id="ARBA00022692"/>
    </source>
</evidence>
<evidence type="ECO:0000256" key="1">
    <source>
        <dbReference type="ARBA" id="ARBA00004651"/>
    </source>
</evidence>
<evidence type="ECO:0000313" key="10">
    <source>
        <dbReference type="Proteomes" id="UP001500466"/>
    </source>
</evidence>
<evidence type="ECO:0000256" key="6">
    <source>
        <dbReference type="SAM" id="MobiDB-lite"/>
    </source>
</evidence>
<keyword evidence="3 7" id="KW-0812">Transmembrane</keyword>
<feature type="compositionally biased region" description="Low complexity" evidence="6">
    <location>
        <begin position="27"/>
        <end position="36"/>
    </location>
</feature>
<evidence type="ECO:0000256" key="2">
    <source>
        <dbReference type="ARBA" id="ARBA00022475"/>
    </source>
</evidence>
<sequence>MGMPPGPDNPYGQQPYGQQPPPPPGYGAPAYGAPAYGQPGYDQPGYGAPGYGAPAPGYGAPGYGYGPPPEMLAGWGSRVGGTFVDALVGVLVGIPMIAGYIWLFSKMEKTGEVDINGNETMTYEGGPGPIVLVVIGGLIVFAFMLWQLYKEGKTGQTIGKKAVGIRVLREADGSTLGFGMAFVRRLAHFLDSISCGIGYLWPLWDAKKQTFADKVTSTVVVKAG</sequence>
<feature type="transmembrane region" description="Helical" evidence="7">
    <location>
        <begin position="83"/>
        <end position="103"/>
    </location>
</feature>
<evidence type="ECO:0000256" key="4">
    <source>
        <dbReference type="ARBA" id="ARBA00022989"/>
    </source>
</evidence>
<dbReference type="PANTHER" id="PTHR36115:SF6">
    <property type="entry name" value="PROLINE-RICH ANTIGEN HOMOLOG"/>
    <property type="match status" value="1"/>
</dbReference>
<feature type="region of interest" description="Disordered" evidence="6">
    <location>
        <begin position="1"/>
        <end position="36"/>
    </location>
</feature>
<dbReference type="PANTHER" id="PTHR36115">
    <property type="entry name" value="PROLINE-RICH ANTIGEN HOMOLOG-RELATED"/>
    <property type="match status" value="1"/>
</dbReference>
<evidence type="ECO:0000256" key="5">
    <source>
        <dbReference type="ARBA" id="ARBA00023136"/>
    </source>
</evidence>
<evidence type="ECO:0000256" key="7">
    <source>
        <dbReference type="SAM" id="Phobius"/>
    </source>
</evidence>
<keyword evidence="5 7" id="KW-0472">Membrane</keyword>
<dbReference type="Pfam" id="PF06271">
    <property type="entry name" value="RDD"/>
    <property type="match status" value="1"/>
</dbReference>